<evidence type="ECO:0008006" key="5">
    <source>
        <dbReference type="Google" id="ProtNLM"/>
    </source>
</evidence>
<evidence type="ECO:0000256" key="1">
    <source>
        <dbReference type="SAM" id="MobiDB-lite"/>
    </source>
</evidence>
<keyword evidence="2" id="KW-1133">Transmembrane helix</keyword>
<proteinExistence type="predicted"/>
<dbReference type="eggNOG" id="ENOG502ZIJN">
    <property type="taxonomic scope" value="Bacteria"/>
</dbReference>
<evidence type="ECO:0000313" key="3">
    <source>
        <dbReference type="EMBL" id="KFI38394.1"/>
    </source>
</evidence>
<evidence type="ECO:0000256" key="2">
    <source>
        <dbReference type="SAM" id="Phobius"/>
    </source>
</evidence>
<dbReference type="OrthoDB" id="3232627at2"/>
<feature type="region of interest" description="Disordered" evidence="1">
    <location>
        <begin position="293"/>
        <end position="338"/>
    </location>
</feature>
<evidence type="ECO:0000313" key="4">
    <source>
        <dbReference type="Proteomes" id="UP000029015"/>
    </source>
</evidence>
<feature type="region of interest" description="Disordered" evidence="1">
    <location>
        <begin position="100"/>
        <end position="125"/>
    </location>
</feature>
<dbReference type="Proteomes" id="UP000029015">
    <property type="component" value="Unassembled WGS sequence"/>
</dbReference>
<sequence length="356" mass="36010">MDATTDETMPEASHKRRRLWIIVAVVAVVALVVAGVLAYRQATRSRALSACENASSQYQSAVKQLDKTRSAASQQVKATPAGDVSDAKVIQAVTNAMGDEASKGKDKAKPVKDSKRAIPSCPADANAGTLNGNTATIRQAADQAGKDGKAIATANAALTADVRKTVKAHLDKAIGDGDQLLGSTDGQVADNATRDALKTALDQAKAVQANAKASVDDQRKAIQAINDQTKAVNDSKTAKDQADQAAADAQATASAANSVQAQAAPSSGQGYSGGGYTGTRSWGGGNGYHSGNGGGYRSNGGGSRSTWTPAPSAPAPSAPAPAPAAPSHSGGIWDDINNGATGPAIDSHGNCFARCF</sequence>
<keyword evidence="2" id="KW-0812">Transmembrane</keyword>
<gene>
    <name evidence="3" type="ORF">BACT_0300</name>
</gene>
<comment type="caution">
    <text evidence="3">The sequence shown here is derived from an EMBL/GenBank/DDBJ whole genome shotgun (WGS) entry which is preliminary data.</text>
</comment>
<feature type="transmembrane region" description="Helical" evidence="2">
    <location>
        <begin position="19"/>
        <end position="39"/>
    </location>
</feature>
<keyword evidence="4" id="KW-1185">Reference proteome</keyword>
<accession>A0A086YVU4</accession>
<dbReference type="RefSeq" id="WP_144418888.1">
    <property type="nucleotide sequence ID" value="NZ_CP011786.1"/>
</dbReference>
<dbReference type="AlphaFoldDB" id="A0A086YVU4"/>
<feature type="compositionally biased region" description="Pro residues" evidence="1">
    <location>
        <begin position="311"/>
        <end position="324"/>
    </location>
</feature>
<dbReference type="EMBL" id="JGYK01000004">
    <property type="protein sequence ID" value="KFI38394.1"/>
    <property type="molecule type" value="Genomic_DNA"/>
</dbReference>
<feature type="compositionally biased region" description="Basic and acidic residues" evidence="1">
    <location>
        <begin position="100"/>
        <end position="116"/>
    </location>
</feature>
<keyword evidence="2" id="KW-0472">Membrane</keyword>
<reference evidence="3 4" key="1">
    <citation type="submission" date="2014-03" db="EMBL/GenBank/DDBJ databases">
        <title>Genomics of Bifidobacteria.</title>
        <authorList>
            <person name="Ventura M."/>
            <person name="Milani C."/>
            <person name="Lugli G.A."/>
        </authorList>
    </citation>
    <scope>NUCLEOTIDE SEQUENCE [LARGE SCALE GENOMIC DNA]</scope>
    <source>
        <strain evidence="3 4">DSM 22766</strain>
    </source>
</reference>
<protein>
    <recommendedName>
        <fullName evidence="5">Colicin transporter</fullName>
    </recommendedName>
</protein>
<name>A0A086YVU4_9BIFI</name>
<organism evidence="3 4">
    <name type="scientific">Bifidobacterium actinocoloniiforme DSM 22766</name>
    <dbReference type="NCBI Taxonomy" id="1437605"/>
    <lineage>
        <taxon>Bacteria</taxon>
        <taxon>Bacillati</taxon>
        <taxon>Actinomycetota</taxon>
        <taxon>Actinomycetes</taxon>
        <taxon>Bifidobacteriales</taxon>
        <taxon>Bifidobacteriaceae</taxon>
        <taxon>Bifidobacterium</taxon>
    </lineage>
</organism>
<feature type="compositionally biased region" description="Gly residues" evidence="1">
    <location>
        <begin position="293"/>
        <end position="303"/>
    </location>
</feature>